<organism evidence="3 4">
    <name type="scientific">Anaerobacterium chartisolvens</name>
    <dbReference type="NCBI Taxonomy" id="1297424"/>
    <lineage>
        <taxon>Bacteria</taxon>
        <taxon>Bacillati</taxon>
        <taxon>Bacillota</taxon>
        <taxon>Clostridia</taxon>
        <taxon>Eubacteriales</taxon>
        <taxon>Oscillospiraceae</taxon>
        <taxon>Anaerobacterium</taxon>
    </lineage>
</organism>
<dbReference type="EMBL" id="QPJT01000006">
    <property type="protein sequence ID" value="RCX18000.1"/>
    <property type="molecule type" value="Genomic_DNA"/>
</dbReference>
<protein>
    <submittedName>
        <fullName evidence="3">Cupin domain</fullName>
    </submittedName>
</protein>
<keyword evidence="4" id="KW-1185">Reference proteome</keyword>
<evidence type="ECO:0000256" key="1">
    <source>
        <dbReference type="ARBA" id="ARBA00022723"/>
    </source>
</evidence>
<dbReference type="InterPro" id="IPR014710">
    <property type="entry name" value="RmlC-like_jellyroll"/>
</dbReference>
<evidence type="ECO:0000259" key="2">
    <source>
        <dbReference type="Pfam" id="PF07883"/>
    </source>
</evidence>
<dbReference type="Pfam" id="PF07883">
    <property type="entry name" value="Cupin_2"/>
    <property type="match status" value="1"/>
</dbReference>
<dbReference type="Gene3D" id="2.60.120.10">
    <property type="entry name" value="Jelly Rolls"/>
    <property type="match status" value="1"/>
</dbReference>
<dbReference type="AlphaFoldDB" id="A0A369B8Z0"/>
<feature type="domain" description="Cupin type-2" evidence="2">
    <location>
        <begin position="43"/>
        <end position="109"/>
    </location>
</feature>
<dbReference type="CDD" id="cd02221">
    <property type="entry name" value="cupin_TM1287-like"/>
    <property type="match status" value="1"/>
</dbReference>
<dbReference type="PANTHER" id="PTHR35848:SF6">
    <property type="entry name" value="CUPIN TYPE-2 DOMAIN-CONTAINING PROTEIN"/>
    <property type="match status" value="1"/>
</dbReference>
<dbReference type="PANTHER" id="PTHR35848">
    <property type="entry name" value="OXALATE-BINDING PROTEIN"/>
    <property type="match status" value="1"/>
</dbReference>
<proteinExistence type="predicted"/>
<dbReference type="OrthoDB" id="9797047at2"/>
<evidence type="ECO:0000313" key="4">
    <source>
        <dbReference type="Proteomes" id="UP000253034"/>
    </source>
</evidence>
<comment type="caution">
    <text evidence="3">The sequence shown here is derived from an EMBL/GenBank/DDBJ whole genome shotgun (WGS) entry which is preliminary data.</text>
</comment>
<evidence type="ECO:0000313" key="3">
    <source>
        <dbReference type="EMBL" id="RCX18000.1"/>
    </source>
</evidence>
<dbReference type="InterPro" id="IPR051610">
    <property type="entry name" value="GPI/OXD"/>
</dbReference>
<dbReference type="SUPFAM" id="SSF51182">
    <property type="entry name" value="RmlC-like cupins"/>
    <property type="match status" value="1"/>
</dbReference>
<accession>A0A369B8Z0</accession>
<keyword evidence="1" id="KW-0479">Metal-binding</keyword>
<sequence>MIQRAGTMEVEVRDKMKGGKGSVAITHLLRQIQIKGKCRFFGRMRINPGCSIGEHPHENEEEIYYILKGKGICVDNGIRQEVKEGDVILTGGGASHSIENNSDETLEVMGFILLY</sequence>
<gene>
    <name evidence="3" type="ORF">DFR58_106169</name>
</gene>
<dbReference type="InterPro" id="IPR013096">
    <property type="entry name" value="Cupin_2"/>
</dbReference>
<reference evidence="3 4" key="1">
    <citation type="submission" date="2018-07" db="EMBL/GenBank/DDBJ databases">
        <title>Genomic Encyclopedia of Type Strains, Phase IV (KMG-IV): sequencing the most valuable type-strain genomes for metagenomic binning, comparative biology and taxonomic classification.</title>
        <authorList>
            <person name="Goeker M."/>
        </authorList>
    </citation>
    <scope>NUCLEOTIDE SEQUENCE [LARGE SCALE GENOMIC DNA]</scope>
    <source>
        <strain evidence="3 4">DSM 27016</strain>
    </source>
</reference>
<dbReference type="Proteomes" id="UP000253034">
    <property type="component" value="Unassembled WGS sequence"/>
</dbReference>
<dbReference type="InterPro" id="IPR011051">
    <property type="entry name" value="RmlC_Cupin_sf"/>
</dbReference>
<dbReference type="GO" id="GO:0046872">
    <property type="term" value="F:metal ion binding"/>
    <property type="evidence" value="ECO:0007669"/>
    <property type="project" value="UniProtKB-KW"/>
</dbReference>
<name>A0A369B8Z0_9FIRM</name>
<dbReference type="RefSeq" id="WP_114297141.1">
    <property type="nucleotide sequence ID" value="NZ_QPJT01000006.1"/>
</dbReference>